<dbReference type="PANTHER" id="PTHR13338">
    <property type="entry name" value="UPF0240 PROTEIN"/>
    <property type="match status" value="1"/>
</dbReference>
<protein>
    <recommendedName>
        <fullName evidence="3">NADH dehydrogenase [ubiquinone] 1 alpha subcomplex assembly factor 4</fullName>
    </recommendedName>
</protein>
<dbReference type="EMBL" id="GBBM01005528">
    <property type="protein sequence ID" value="JAC29890.1"/>
    <property type="molecule type" value="mRNA"/>
</dbReference>
<organism evidence="2">
    <name type="scientific">Amblyomma triste</name>
    <name type="common">Neotropical tick</name>
    <dbReference type="NCBI Taxonomy" id="251400"/>
    <lineage>
        <taxon>Eukaryota</taxon>
        <taxon>Metazoa</taxon>
        <taxon>Ecdysozoa</taxon>
        <taxon>Arthropoda</taxon>
        <taxon>Chelicerata</taxon>
        <taxon>Arachnida</taxon>
        <taxon>Acari</taxon>
        <taxon>Parasitiformes</taxon>
        <taxon>Ixodida</taxon>
        <taxon>Ixodoidea</taxon>
        <taxon>Ixodidae</taxon>
        <taxon>Amblyomminae</taxon>
        <taxon>Amblyomma</taxon>
    </lineage>
</organism>
<dbReference type="InterPro" id="IPR009622">
    <property type="entry name" value="NDUFAF4"/>
</dbReference>
<proteinExistence type="evidence at transcript level"/>
<feature type="region of interest" description="Disordered" evidence="1">
    <location>
        <begin position="197"/>
        <end position="233"/>
    </location>
</feature>
<dbReference type="GO" id="GO:0032981">
    <property type="term" value="P:mitochondrial respiratory chain complex I assembly"/>
    <property type="evidence" value="ECO:0007669"/>
    <property type="project" value="InterPro"/>
</dbReference>
<dbReference type="AlphaFoldDB" id="A0A023GB41"/>
<evidence type="ECO:0000313" key="2">
    <source>
        <dbReference type="EMBL" id="JAC29890.1"/>
    </source>
</evidence>
<name>A0A023GB41_AMBTT</name>
<sequence>MGNRLAYFASKPVRDFNIENRVRKVISAEKPKPAPRHPSDAKHETEVGPADASKVLGKREDLLERLRSVKVVSSDPQAQVQGAPPPSKSERPLPQSRTTPKQRKFGFFEPSVVPRGKLTLGQATQLLADAQDNPAKFTPQTLATQYNLSEQDVRNVIKYFGVFTVLQPSKEALKGYDFLKLAEAKSEIMPWNYVKKAKGDAESAEKKDALTEGDKKSAAQDERTLDGSTKRQT</sequence>
<accession>A0A023GB41</accession>
<evidence type="ECO:0008006" key="3">
    <source>
        <dbReference type="Google" id="ProtNLM"/>
    </source>
</evidence>
<feature type="region of interest" description="Disordered" evidence="1">
    <location>
        <begin position="27"/>
        <end position="103"/>
    </location>
</feature>
<feature type="compositionally biased region" description="Basic and acidic residues" evidence="1">
    <location>
        <begin position="27"/>
        <end position="46"/>
    </location>
</feature>
<feature type="compositionally biased region" description="Basic and acidic residues" evidence="1">
    <location>
        <begin position="57"/>
        <end position="67"/>
    </location>
</feature>
<evidence type="ECO:0000256" key="1">
    <source>
        <dbReference type="SAM" id="MobiDB-lite"/>
    </source>
</evidence>
<dbReference type="PANTHER" id="PTHR13338:SF4">
    <property type="entry name" value="NADH DEHYDROGENASE [UBIQUINONE] 1 ALPHA SUBCOMPLEX ASSEMBLY FACTOR 4"/>
    <property type="match status" value="1"/>
</dbReference>
<reference evidence="2" key="1">
    <citation type="submission" date="2014-03" db="EMBL/GenBank/DDBJ databases">
        <title>The sialotranscriptome of Amblyomma triste, Amblyomma parvum and Amblyomma cajennense ticks, uncovered by 454-based RNA-seq.</title>
        <authorList>
            <person name="Garcia G.R."/>
            <person name="Gardinassi L.G."/>
            <person name="Ribeiro J.M."/>
            <person name="Anatriello E."/>
            <person name="Ferreira B.R."/>
            <person name="Moreira H.N."/>
            <person name="Mafra C."/>
            <person name="Olegario M.M."/>
            <person name="Szabo P.J."/>
            <person name="Miranda-Santos I.K."/>
            <person name="Maruyama S.R."/>
        </authorList>
    </citation>
    <scope>NUCLEOTIDE SEQUENCE</scope>
    <source>
        <strain evidence="2">Mato Grasso do Sul</strain>
        <tissue evidence="2">Salivary glands</tissue>
    </source>
</reference>
<dbReference type="Pfam" id="PF06784">
    <property type="entry name" value="UPF0240"/>
    <property type="match status" value="1"/>
</dbReference>
<dbReference type="GO" id="GO:0005739">
    <property type="term" value="C:mitochondrion"/>
    <property type="evidence" value="ECO:0007669"/>
    <property type="project" value="TreeGrafter"/>
</dbReference>